<dbReference type="Pfam" id="PF02132">
    <property type="entry name" value="RecR_ZnF"/>
    <property type="match status" value="1"/>
</dbReference>
<feature type="zinc finger region" description="C4-type" evidence="7">
    <location>
        <begin position="58"/>
        <end position="73"/>
    </location>
</feature>
<dbReference type="InterPro" id="IPR006171">
    <property type="entry name" value="TOPRIM_dom"/>
</dbReference>
<accession>A0ABU5Q625</accession>
<proteinExistence type="inferred from homology"/>
<dbReference type="CDD" id="cd01025">
    <property type="entry name" value="TOPRIM_recR"/>
    <property type="match status" value="1"/>
</dbReference>
<reference evidence="9 10" key="1">
    <citation type="submission" date="2023-12" db="EMBL/GenBank/DDBJ databases">
        <title>Novel species of the genus Arcicella isolated from rivers.</title>
        <authorList>
            <person name="Lu H."/>
        </authorList>
    </citation>
    <scope>NUCLEOTIDE SEQUENCE [LARGE SCALE GENOMIC DNA]</scope>
    <source>
        <strain evidence="9 10">KCTC 23307</strain>
    </source>
</reference>
<dbReference type="EMBL" id="JAYFUM010000003">
    <property type="protein sequence ID" value="MEA5138042.1"/>
    <property type="molecule type" value="Genomic_DNA"/>
</dbReference>
<keyword evidence="1 7" id="KW-0479">Metal-binding</keyword>
<dbReference type="InterPro" id="IPR015967">
    <property type="entry name" value="Rcmb_RecR_Znf"/>
</dbReference>
<dbReference type="RefSeq" id="WP_323295209.1">
    <property type="nucleotide sequence ID" value="NZ_JAYFUM010000003.1"/>
</dbReference>
<evidence type="ECO:0000256" key="3">
    <source>
        <dbReference type="ARBA" id="ARBA00022771"/>
    </source>
</evidence>
<keyword evidence="4 7" id="KW-0862">Zinc</keyword>
<dbReference type="PROSITE" id="PS50880">
    <property type="entry name" value="TOPRIM"/>
    <property type="match status" value="1"/>
</dbReference>
<dbReference type="Proteomes" id="UP001302949">
    <property type="component" value="Unassembled WGS sequence"/>
</dbReference>
<organism evidence="9 10">
    <name type="scientific">Arcicella rigui</name>
    <dbReference type="NCBI Taxonomy" id="797020"/>
    <lineage>
        <taxon>Bacteria</taxon>
        <taxon>Pseudomonadati</taxon>
        <taxon>Bacteroidota</taxon>
        <taxon>Cytophagia</taxon>
        <taxon>Cytophagales</taxon>
        <taxon>Flectobacillaceae</taxon>
        <taxon>Arcicella</taxon>
    </lineage>
</organism>
<dbReference type="InterPro" id="IPR000093">
    <property type="entry name" value="DNA_Rcmb_RecR"/>
</dbReference>
<dbReference type="Pfam" id="PF13662">
    <property type="entry name" value="Toprim_4"/>
    <property type="match status" value="1"/>
</dbReference>
<dbReference type="PANTHER" id="PTHR30446:SF0">
    <property type="entry name" value="RECOMBINATION PROTEIN RECR"/>
    <property type="match status" value="1"/>
</dbReference>
<evidence type="ECO:0000256" key="5">
    <source>
        <dbReference type="ARBA" id="ARBA00023172"/>
    </source>
</evidence>
<evidence type="ECO:0000256" key="1">
    <source>
        <dbReference type="ARBA" id="ARBA00022723"/>
    </source>
</evidence>
<dbReference type="PROSITE" id="PS01300">
    <property type="entry name" value="RECR"/>
    <property type="match status" value="1"/>
</dbReference>
<dbReference type="SMART" id="SM00493">
    <property type="entry name" value="TOPRIM"/>
    <property type="match status" value="1"/>
</dbReference>
<protein>
    <recommendedName>
        <fullName evidence="7">Recombination protein RecR</fullName>
    </recommendedName>
</protein>
<dbReference type="Pfam" id="PF21175">
    <property type="entry name" value="RecR_C"/>
    <property type="match status" value="1"/>
</dbReference>
<evidence type="ECO:0000256" key="6">
    <source>
        <dbReference type="ARBA" id="ARBA00023204"/>
    </source>
</evidence>
<sequence length="205" mass="22738">MNYPSKLIENAVEEISKLPGIGKKTALRMALHLLKRDEKQTLQLSEAMVAMRTKTQYCQQCHNISDEVLCAICSNPKRDESVVCVVEDTRDVLAIENTSQFRGLYHVLGGIISPLEGIGPADLKIDSLINRITLHQDKESAIKEVILGLSPTMEGDTTAFYLTKRLKPLNVKITTIARGIPIGGDLEYADEITLGRSIVSRIVYE</sequence>
<dbReference type="InterPro" id="IPR034137">
    <property type="entry name" value="TOPRIM_RecR"/>
</dbReference>
<dbReference type="Gene3D" id="3.40.1360.10">
    <property type="match status" value="1"/>
</dbReference>
<dbReference type="NCBIfam" id="TIGR00615">
    <property type="entry name" value="recR"/>
    <property type="match status" value="1"/>
</dbReference>
<dbReference type="SUPFAM" id="SSF111304">
    <property type="entry name" value="Recombination protein RecR"/>
    <property type="match status" value="1"/>
</dbReference>
<evidence type="ECO:0000259" key="8">
    <source>
        <dbReference type="PROSITE" id="PS50880"/>
    </source>
</evidence>
<evidence type="ECO:0000256" key="7">
    <source>
        <dbReference type="HAMAP-Rule" id="MF_00017"/>
    </source>
</evidence>
<dbReference type="Gene3D" id="1.10.8.420">
    <property type="entry name" value="RecR Domain 1"/>
    <property type="match status" value="1"/>
</dbReference>
<dbReference type="InterPro" id="IPR023627">
    <property type="entry name" value="Rcmb_RecR"/>
</dbReference>
<keyword evidence="2 7" id="KW-0227">DNA damage</keyword>
<keyword evidence="3 7" id="KW-0863">Zinc-finger</keyword>
<dbReference type="HAMAP" id="MF_00017">
    <property type="entry name" value="RecR"/>
    <property type="match status" value="1"/>
</dbReference>
<keyword evidence="6 7" id="KW-0234">DNA repair</keyword>
<evidence type="ECO:0000313" key="9">
    <source>
        <dbReference type="EMBL" id="MEA5138042.1"/>
    </source>
</evidence>
<dbReference type="Pfam" id="PF21176">
    <property type="entry name" value="RecR_HhH"/>
    <property type="match status" value="1"/>
</dbReference>
<dbReference type="PANTHER" id="PTHR30446">
    <property type="entry name" value="RECOMBINATION PROTEIN RECR"/>
    <property type="match status" value="1"/>
</dbReference>
<comment type="similarity">
    <text evidence="7">Belongs to the RecR family.</text>
</comment>
<evidence type="ECO:0000313" key="10">
    <source>
        <dbReference type="Proteomes" id="UP001302949"/>
    </source>
</evidence>
<dbReference type="Gene3D" id="3.30.60.80">
    <property type="match status" value="1"/>
</dbReference>
<evidence type="ECO:0000256" key="4">
    <source>
        <dbReference type="ARBA" id="ARBA00022833"/>
    </source>
</evidence>
<name>A0ABU5Q625_9BACT</name>
<feature type="domain" description="Toprim" evidence="8">
    <location>
        <begin position="81"/>
        <end position="181"/>
    </location>
</feature>
<comment type="function">
    <text evidence="7">May play a role in DNA repair. It seems to be involved in an RecBC-independent recombinational process of DNA repair. It may act with RecF and RecO.</text>
</comment>
<keyword evidence="5 7" id="KW-0233">DNA recombination</keyword>
<dbReference type="Gene3D" id="6.10.250.240">
    <property type="match status" value="1"/>
</dbReference>
<keyword evidence="10" id="KW-1185">Reference proteome</keyword>
<evidence type="ECO:0000256" key="2">
    <source>
        <dbReference type="ARBA" id="ARBA00022763"/>
    </source>
</evidence>
<gene>
    <name evidence="7 9" type="primary">recR</name>
    <name evidence="9" type="ORF">VB248_02790</name>
</gene>
<comment type="caution">
    <text evidence="9">The sequence shown here is derived from an EMBL/GenBank/DDBJ whole genome shotgun (WGS) entry which is preliminary data.</text>
</comment>